<name>A0ABM9G062_9BACL</name>
<feature type="region of interest" description="Disordered" evidence="1">
    <location>
        <begin position="174"/>
        <end position="282"/>
    </location>
</feature>
<dbReference type="Gene3D" id="1.10.30.50">
    <property type="match status" value="1"/>
</dbReference>
<gene>
    <name evidence="4" type="ORF">WJ0W_002190</name>
</gene>
<evidence type="ECO:0000256" key="2">
    <source>
        <dbReference type="SAM" id="SignalP"/>
    </source>
</evidence>
<dbReference type="PROSITE" id="PS50817">
    <property type="entry name" value="INTEIN_N_TER"/>
    <property type="match status" value="1"/>
</dbReference>
<dbReference type="InterPro" id="IPR003615">
    <property type="entry name" value="HNH_nuc"/>
</dbReference>
<comment type="caution">
    <text evidence="4">The sequence shown here is derived from an EMBL/GenBank/DDBJ whole genome shotgun (WGS) entry which is preliminary data.</text>
</comment>
<dbReference type="Proteomes" id="UP001154322">
    <property type="component" value="Unassembled WGS sequence"/>
</dbReference>
<dbReference type="InterPro" id="IPR003587">
    <property type="entry name" value="Hint_dom_N"/>
</dbReference>
<dbReference type="InterPro" id="IPR006141">
    <property type="entry name" value="Intein_N"/>
</dbReference>
<dbReference type="Pfam" id="PF13395">
    <property type="entry name" value="HNH_4"/>
    <property type="match status" value="1"/>
</dbReference>
<proteinExistence type="predicted"/>
<dbReference type="EMBL" id="CALYLO010000002">
    <property type="protein sequence ID" value="CAH8244960.1"/>
    <property type="molecule type" value="Genomic_DNA"/>
</dbReference>
<dbReference type="PROSITE" id="PS50818">
    <property type="entry name" value="INTEIN_C_TER"/>
    <property type="match status" value="1"/>
</dbReference>
<accession>A0ABM9G062</accession>
<evidence type="ECO:0000259" key="3">
    <source>
        <dbReference type="SMART" id="SM00306"/>
    </source>
</evidence>
<feature type="domain" description="Hint" evidence="3">
    <location>
        <begin position="31"/>
        <end position="122"/>
    </location>
</feature>
<dbReference type="Gene3D" id="2.170.16.10">
    <property type="entry name" value="Hedgehog/Intein (Hint) domain"/>
    <property type="match status" value="1"/>
</dbReference>
<evidence type="ECO:0000313" key="4">
    <source>
        <dbReference type="EMBL" id="CAH8244960.1"/>
    </source>
</evidence>
<feature type="compositionally biased region" description="Polar residues" evidence="1">
    <location>
        <begin position="236"/>
        <end position="249"/>
    </location>
</feature>
<dbReference type="NCBIfam" id="TIGR01443">
    <property type="entry name" value="intein_Cterm"/>
    <property type="match status" value="1"/>
</dbReference>
<dbReference type="RefSeq" id="WP_213430800.1">
    <property type="nucleotide sequence ID" value="NZ_AP031286.1"/>
</dbReference>
<feature type="signal peptide" evidence="2">
    <location>
        <begin position="1"/>
        <end position="22"/>
    </location>
</feature>
<evidence type="ECO:0000256" key="1">
    <source>
        <dbReference type="SAM" id="MobiDB-lite"/>
    </source>
</evidence>
<keyword evidence="5" id="KW-1185">Reference proteome</keyword>
<dbReference type="InterPro" id="IPR030934">
    <property type="entry name" value="Intein_C"/>
</dbReference>
<dbReference type="SMART" id="SM00306">
    <property type="entry name" value="HintN"/>
    <property type="match status" value="1"/>
</dbReference>
<evidence type="ECO:0000313" key="5">
    <source>
        <dbReference type="Proteomes" id="UP001154322"/>
    </source>
</evidence>
<keyword evidence="2" id="KW-0732">Signal</keyword>
<feature type="compositionally biased region" description="Polar residues" evidence="1">
    <location>
        <begin position="260"/>
        <end position="270"/>
    </location>
</feature>
<sequence length="282" mass="31272">MKKIISLMLFFILSFTSIPFTSALSIANCNLNCFSAGTPVQTTSGFKPIEEIRIGDFVLTKDELTGYNQVVELFQRQANETYQITVKGITITTTEEHPFWIPGRGWIEARHLKVGDLLQNPEGKLYPIDRIEIKNDSTTVYNFRVEGVHNYFVTELEIWTHNCGAGGIRNIPARAPSGGGGSSVKTPYSKIPDSKSVGPGKNFTKTQKQKIIEENKNKNGGVIKSDYSGKELVPAQKSQKGVTPPSNEVQIDHIYPKSKGGSNSYSNAQVLSREENRKKSNK</sequence>
<feature type="compositionally biased region" description="Basic and acidic residues" evidence="1">
    <location>
        <begin position="272"/>
        <end position="282"/>
    </location>
</feature>
<dbReference type="SUPFAM" id="SSF51294">
    <property type="entry name" value="Hedgehog/intein (Hint) domain"/>
    <property type="match status" value="1"/>
</dbReference>
<feature type="chain" id="PRO_5046294139" evidence="2">
    <location>
        <begin position="23"/>
        <end position="282"/>
    </location>
</feature>
<organism evidence="4 5">
    <name type="scientific">Paenibacillus melissococcoides</name>
    <dbReference type="NCBI Taxonomy" id="2912268"/>
    <lineage>
        <taxon>Bacteria</taxon>
        <taxon>Bacillati</taxon>
        <taxon>Bacillota</taxon>
        <taxon>Bacilli</taxon>
        <taxon>Bacillales</taxon>
        <taxon>Paenibacillaceae</taxon>
        <taxon>Paenibacillus</taxon>
    </lineage>
</organism>
<protein>
    <submittedName>
        <fullName evidence="4">Hint domain-containing protein</fullName>
    </submittedName>
</protein>
<dbReference type="Pfam" id="PF07591">
    <property type="entry name" value="PT-HINT"/>
    <property type="match status" value="1"/>
</dbReference>
<reference evidence="4" key="1">
    <citation type="submission" date="2022-06" db="EMBL/GenBank/DDBJ databases">
        <authorList>
            <person name="Dietemann V."/>
            <person name="Ory F."/>
            <person name="Dainat B."/>
            <person name="Oberhansli S."/>
        </authorList>
    </citation>
    <scope>NUCLEOTIDE SEQUENCE</scope>
    <source>
        <strain evidence="4">Ena-SAMPLE-TAB-26-04-2022-14:26:32:270-5432</strain>
    </source>
</reference>
<dbReference type="CDD" id="cd00081">
    <property type="entry name" value="Hint"/>
    <property type="match status" value="1"/>
</dbReference>
<dbReference type="InterPro" id="IPR036844">
    <property type="entry name" value="Hint_dom_sf"/>
</dbReference>